<keyword evidence="4" id="KW-1133">Transmembrane helix</keyword>
<sequence>MVVFSFTPLAGRLFSLLFLSNAVFARPARSTVETQGAVLGRSDAPVPPDSLGLVSSGTDSLYFTNITLGGLQLMVQLDTGSSDLVVNLRGRQLDVNNSTNIHVKAQYVEGEADGVVAFADLQLGNVTISNQAFLNVTDLTNFNTLGDGILGVATTNGSTVFHTLINSLGEDTAAKLGQSPMQSLFTQRPDLASTFDLQLGRSNAVGDIVPSTFLVGEHDKNFEQVVNAPQLPSFSGAHWSAPMDHMTLNGQNFTFNSTILVPPGKAAAALDTGFPFPLIPAAAVDNIYSSIPGAMRNPQDDLGWIVPCNASTNVSFVFAGQDFFVHPLDLTIPTVTQVAASDGSMHNSTICLNTFHGYTEMPGEFAGFTLILGDAFLRNVYASFNLATGAGPFVQMVSTTPDLSAAITEFQTKRSADLATLPPVLDPATFIAMTQANAGSPQTPSSASQIADSAATPTQSAGPEISNGAAQLTVGIHGVLLGAALLPLVFFM</sequence>
<evidence type="ECO:0000256" key="2">
    <source>
        <dbReference type="PIRSR" id="PIRSR601461-1"/>
    </source>
</evidence>
<dbReference type="Pfam" id="PF00026">
    <property type="entry name" value="Asp"/>
    <property type="match status" value="1"/>
</dbReference>
<feature type="signal peptide" evidence="5">
    <location>
        <begin position="1"/>
        <end position="25"/>
    </location>
</feature>
<accession>A0A1Y2IWA9</accession>
<gene>
    <name evidence="7" type="ORF">PYCCODRAFT_1385227</name>
</gene>
<feature type="transmembrane region" description="Helical" evidence="4">
    <location>
        <begin position="469"/>
        <end position="491"/>
    </location>
</feature>
<evidence type="ECO:0000313" key="8">
    <source>
        <dbReference type="Proteomes" id="UP000193067"/>
    </source>
</evidence>
<feature type="active site" evidence="2">
    <location>
        <position position="78"/>
    </location>
</feature>
<dbReference type="InterPro" id="IPR033121">
    <property type="entry name" value="PEPTIDASE_A1"/>
</dbReference>
<dbReference type="InterPro" id="IPR034164">
    <property type="entry name" value="Pepsin-like_dom"/>
</dbReference>
<keyword evidence="4" id="KW-0812">Transmembrane</keyword>
<dbReference type="PROSITE" id="PS51767">
    <property type="entry name" value="PEPTIDASE_A1"/>
    <property type="match status" value="1"/>
</dbReference>
<dbReference type="Gene3D" id="2.40.70.10">
    <property type="entry name" value="Acid Proteases"/>
    <property type="match status" value="2"/>
</dbReference>
<dbReference type="SUPFAM" id="SSF50630">
    <property type="entry name" value="Acid proteases"/>
    <property type="match status" value="1"/>
</dbReference>
<comment type="similarity">
    <text evidence="1">Belongs to the peptidase A1 family.</text>
</comment>
<dbReference type="GO" id="GO:0006508">
    <property type="term" value="P:proteolysis"/>
    <property type="evidence" value="ECO:0007669"/>
    <property type="project" value="UniProtKB-KW"/>
</dbReference>
<feature type="active site" evidence="2">
    <location>
        <position position="271"/>
    </location>
</feature>
<feature type="region of interest" description="Disordered" evidence="3">
    <location>
        <begin position="437"/>
        <end position="463"/>
    </location>
</feature>
<organism evidence="7 8">
    <name type="scientific">Trametes coccinea (strain BRFM310)</name>
    <name type="common">Pycnoporus coccineus</name>
    <dbReference type="NCBI Taxonomy" id="1353009"/>
    <lineage>
        <taxon>Eukaryota</taxon>
        <taxon>Fungi</taxon>
        <taxon>Dikarya</taxon>
        <taxon>Basidiomycota</taxon>
        <taxon>Agaricomycotina</taxon>
        <taxon>Agaricomycetes</taxon>
        <taxon>Polyporales</taxon>
        <taxon>Polyporaceae</taxon>
        <taxon>Trametes</taxon>
    </lineage>
</organism>
<feature type="chain" id="PRO_5012463464" evidence="5">
    <location>
        <begin position="26"/>
        <end position="492"/>
    </location>
</feature>
<reference evidence="7 8" key="1">
    <citation type="journal article" date="2015" name="Biotechnol. Biofuels">
        <title>Enhanced degradation of softwood versus hardwood by the white-rot fungus Pycnoporus coccineus.</title>
        <authorList>
            <person name="Couturier M."/>
            <person name="Navarro D."/>
            <person name="Chevret D."/>
            <person name="Henrissat B."/>
            <person name="Piumi F."/>
            <person name="Ruiz-Duenas F.J."/>
            <person name="Martinez A.T."/>
            <person name="Grigoriev I.V."/>
            <person name="Riley R."/>
            <person name="Lipzen A."/>
            <person name="Berrin J.G."/>
            <person name="Master E.R."/>
            <person name="Rosso M.N."/>
        </authorList>
    </citation>
    <scope>NUCLEOTIDE SEQUENCE [LARGE SCALE GENOMIC DNA]</scope>
    <source>
        <strain evidence="7 8">BRFM310</strain>
    </source>
</reference>
<dbReference type="PANTHER" id="PTHR47966:SF73">
    <property type="entry name" value="PEPTIDASE A1 DOMAIN-CONTAINING PROTEIN"/>
    <property type="match status" value="1"/>
</dbReference>
<dbReference type="GO" id="GO:0004190">
    <property type="term" value="F:aspartic-type endopeptidase activity"/>
    <property type="evidence" value="ECO:0007669"/>
    <property type="project" value="InterPro"/>
</dbReference>
<evidence type="ECO:0000256" key="3">
    <source>
        <dbReference type="SAM" id="MobiDB-lite"/>
    </source>
</evidence>
<dbReference type="InterPro" id="IPR021109">
    <property type="entry name" value="Peptidase_aspartic_dom_sf"/>
</dbReference>
<evidence type="ECO:0000256" key="5">
    <source>
        <dbReference type="SAM" id="SignalP"/>
    </source>
</evidence>
<keyword evidence="8" id="KW-1185">Reference proteome</keyword>
<keyword evidence="4" id="KW-0472">Membrane</keyword>
<dbReference type="InterPro" id="IPR001461">
    <property type="entry name" value="Aspartic_peptidase_A1"/>
</dbReference>
<name>A0A1Y2IWA9_TRAC3</name>
<dbReference type="CDD" id="cd05471">
    <property type="entry name" value="pepsin_like"/>
    <property type="match status" value="1"/>
</dbReference>
<dbReference type="EMBL" id="KZ084093">
    <property type="protein sequence ID" value="OSD05425.1"/>
    <property type="molecule type" value="Genomic_DNA"/>
</dbReference>
<evidence type="ECO:0000256" key="1">
    <source>
        <dbReference type="ARBA" id="ARBA00007447"/>
    </source>
</evidence>
<dbReference type="PANTHER" id="PTHR47966">
    <property type="entry name" value="BETA-SITE APP-CLEAVING ENZYME, ISOFORM A-RELATED"/>
    <property type="match status" value="1"/>
</dbReference>
<dbReference type="AlphaFoldDB" id="A0A1Y2IWA9"/>
<feature type="compositionally biased region" description="Polar residues" evidence="3">
    <location>
        <begin position="437"/>
        <end position="461"/>
    </location>
</feature>
<dbReference type="OrthoDB" id="771136at2759"/>
<protein>
    <submittedName>
        <fullName evidence="7">Acid protease</fullName>
    </submittedName>
</protein>
<proteinExistence type="inferred from homology"/>
<evidence type="ECO:0000259" key="6">
    <source>
        <dbReference type="PROSITE" id="PS51767"/>
    </source>
</evidence>
<feature type="domain" description="Peptidase A1" evidence="6">
    <location>
        <begin position="62"/>
        <end position="394"/>
    </location>
</feature>
<evidence type="ECO:0000313" key="7">
    <source>
        <dbReference type="EMBL" id="OSD05425.1"/>
    </source>
</evidence>
<dbReference type="STRING" id="1353009.A0A1Y2IWA9"/>
<keyword evidence="7" id="KW-0645">Protease</keyword>
<keyword evidence="7" id="KW-0378">Hydrolase</keyword>
<dbReference type="Proteomes" id="UP000193067">
    <property type="component" value="Unassembled WGS sequence"/>
</dbReference>
<evidence type="ECO:0000256" key="4">
    <source>
        <dbReference type="SAM" id="Phobius"/>
    </source>
</evidence>
<keyword evidence="5" id="KW-0732">Signal</keyword>